<dbReference type="GO" id="GO:0140359">
    <property type="term" value="F:ABC-type transporter activity"/>
    <property type="evidence" value="ECO:0007669"/>
    <property type="project" value="InterPro"/>
</dbReference>
<keyword evidence="2 5" id="KW-0812">Transmembrane</keyword>
<dbReference type="RefSeq" id="WP_069583974.1">
    <property type="nucleotide sequence ID" value="NZ_LMVM01000040.1"/>
</dbReference>
<feature type="transmembrane region" description="Helical" evidence="5">
    <location>
        <begin position="20"/>
        <end position="42"/>
    </location>
</feature>
<evidence type="ECO:0000259" key="6">
    <source>
        <dbReference type="Pfam" id="PF12698"/>
    </source>
</evidence>
<dbReference type="Pfam" id="PF12698">
    <property type="entry name" value="ABC2_membrane_3"/>
    <property type="match status" value="1"/>
</dbReference>
<dbReference type="PANTHER" id="PTHR43471">
    <property type="entry name" value="ABC TRANSPORTER PERMEASE"/>
    <property type="match status" value="1"/>
</dbReference>
<evidence type="ECO:0000256" key="5">
    <source>
        <dbReference type="SAM" id="Phobius"/>
    </source>
</evidence>
<dbReference type="EMBL" id="LMVM01000040">
    <property type="protein sequence ID" value="PAV03072.1"/>
    <property type="molecule type" value="Genomic_DNA"/>
</dbReference>
<evidence type="ECO:0000256" key="4">
    <source>
        <dbReference type="ARBA" id="ARBA00023136"/>
    </source>
</evidence>
<gene>
    <name evidence="7" type="ORF">ASJ80_07320</name>
</gene>
<evidence type="ECO:0000313" key="8">
    <source>
        <dbReference type="Proteomes" id="UP000217784"/>
    </source>
</evidence>
<evidence type="ECO:0000256" key="1">
    <source>
        <dbReference type="ARBA" id="ARBA00004141"/>
    </source>
</evidence>
<keyword evidence="3 5" id="KW-1133">Transmembrane helix</keyword>
<dbReference type="InterPro" id="IPR013525">
    <property type="entry name" value="ABC2_TM"/>
</dbReference>
<dbReference type="Proteomes" id="UP000217784">
    <property type="component" value="Unassembled WGS sequence"/>
</dbReference>
<sequence>MRFSTITKWEFKNTLSSRKFLMIFLMQLSVLVLMIVFLNMFIGNIESENGVTLSPSLTNFASIGVSDTSGLFEKQLNHEVLGITPLGSNESVNQVKSGKATAALIVPENSIGKIDTFQPITLNLFVDYADPKRSVVTEEVNSTVKAISSSISNQWISSLVPSTSTIEPDVREEKKGESLPLQLIKKMMVSILLFLPLFLFGNMIIDSIVGEKERKTGEILIAMPLSHGEIIIGKNLAVVLVIAVQVALWILILLVAGFDLKNPILVYLVIILTSIPIVGITSVIAAYSKNYKEAGIGLSFIYIGIVGFLVIPALAYISSKSAAANISPMTLVMRLFSGDTISMTDLMIPLISILIISAISYWITIKLFERDDIMFGPRPGIVRLALELVGIKNISKMN</sequence>
<dbReference type="OrthoDB" id="37107at2157"/>
<feature type="transmembrane region" description="Helical" evidence="5">
    <location>
        <begin position="346"/>
        <end position="368"/>
    </location>
</feature>
<keyword evidence="4 5" id="KW-0472">Membrane</keyword>
<feature type="domain" description="ABC-2 type transporter transmembrane" evidence="6">
    <location>
        <begin position="24"/>
        <end position="365"/>
    </location>
</feature>
<dbReference type="GO" id="GO:0016020">
    <property type="term" value="C:membrane"/>
    <property type="evidence" value="ECO:0007669"/>
    <property type="project" value="UniProtKB-SubCell"/>
</dbReference>
<organism evidence="7 8">
    <name type="scientific">Methanobacterium bryantii</name>
    <dbReference type="NCBI Taxonomy" id="2161"/>
    <lineage>
        <taxon>Archaea</taxon>
        <taxon>Methanobacteriati</taxon>
        <taxon>Methanobacteriota</taxon>
        <taxon>Methanomada group</taxon>
        <taxon>Methanobacteria</taxon>
        <taxon>Methanobacteriales</taxon>
        <taxon>Methanobacteriaceae</taxon>
        <taxon>Methanobacterium</taxon>
    </lineage>
</organism>
<feature type="transmembrane region" description="Helical" evidence="5">
    <location>
        <begin position="187"/>
        <end position="205"/>
    </location>
</feature>
<proteinExistence type="predicted"/>
<dbReference type="AlphaFoldDB" id="A0A2A2H108"/>
<comment type="caution">
    <text evidence="7">The sequence shown here is derived from an EMBL/GenBank/DDBJ whole genome shotgun (WGS) entry which is preliminary data.</text>
</comment>
<name>A0A2A2H108_METBR</name>
<evidence type="ECO:0000256" key="3">
    <source>
        <dbReference type="ARBA" id="ARBA00022989"/>
    </source>
</evidence>
<keyword evidence="8" id="KW-1185">Reference proteome</keyword>
<feature type="transmembrane region" description="Helical" evidence="5">
    <location>
        <begin position="236"/>
        <end position="258"/>
    </location>
</feature>
<evidence type="ECO:0000313" key="7">
    <source>
        <dbReference type="EMBL" id="PAV03072.1"/>
    </source>
</evidence>
<comment type="subcellular location">
    <subcellularLocation>
        <location evidence="1">Membrane</location>
        <topology evidence="1">Multi-pass membrane protein</topology>
    </subcellularLocation>
</comment>
<feature type="transmembrane region" description="Helical" evidence="5">
    <location>
        <begin position="264"/>
        <end position="287"/>
    </location>
</feature>
<accession>A0A2A2H108</accession>
<dbReference type="PANTHER" id="PTHR43471:SF3">
    <property type="entry name" value="ABC TRANSPORTER PERMEASE PROTEIN NATB"/>
    <property type="match status" value="1"/>
</dbReference>
<protein>
    <submittedName>
        <fullName evidence="7">ABC transporter</fullName>
    </submittedName>
</protein>
<evidence type="ECO:0000256" key="2">
    <source>
        <dbReference type="ARBA" id="ARBA00022692"/>
    </source>
</evidence>
<feature type="transmembrane region" description="Helical" evidence="5">
    <location>
        <begin position="299"/>
        <end position="319"/>
    </location>
</feature>
<reference evidence="7 8" key="1">
    <citation type="journal article" date="2017" name="BMC Genomics">
        <title>Genomic analysis of methanogenic archaea reveals a shift towards energy conservation.</title>
        <authorList>
            <person name="Gilmore S.P."/>
            <person name="Henske J.K."/>
            <person name="Sexton J.A."/>
            <person name="Solomon K.V."/>
            <person name="Seppala S."/>
            <person name="Yoo J.I."/>
            <person name="Huyett L.M."/>
            <person name="Pressman A."/>
            <person name="Cogan J.Z."/>
            <person name="Kivenson V."/>
            <person name="Peng X."/>
            <person name="Tan Y."/>
            <person name="Valentine D.L."/>
            <person name="O'Malley M.A."/>
        </authorList>
    </citation>
    <scope>NUCLEOTIDE SEQUENCE [LARGE SCALE GENOMIC DNA]</scope>
    <source>
        <strain evidence="7 8">M.o.H.</strain>
    </source>
</reference>